<evidence type="ECO:0000313" key="2">
    <source>
        <dbReference type="EMBL" id="QHU22848.1"/>
    </source>
</evidence>
<dbReference type="EMBL" id="MN741018">
    <property type="protein sequence ID" value="QHU22848.1"/>
    <property type="molecule type" value="Genomic_DNA"/>
</dbReference>
<sequence length="185" mass="21863">MEKKHEKNLPRIDIEEIEIESLDSPKVLKNVSIKKHSIIKSKPTKEVKAPDFPNPKRKSPLYFKKKPLRRTTSQKFKPISSDDESIDENQMEGVLIEEEAHGLMGKVRKTPINQWRRKEGDEPLRYSLTQRDKLVRERNKKSGKMIPFGGKKKKTLRRKQRKQSGQNLVTKRVKTKKNKRYYTKK</sequence>
<dbReference type="AlphaFoldDB" id="A0A6C0L2Y5"/>
<feature type="region of interest" description="Disordered" evidence="1">
    <location>
        <begin position="40"/>
        <end position="88"/>
    </location>
</feature>
<feature type="region of interest" description="Disordered" evidence="1">
    <location>
        <begin position="138"/>
        <end position="185"/>
    </location>
</feature>
<feature type="compositionally biased region" description="Basic residues" evidence="1">
    <location>
        <begin position="55"/>
        <end position="69"/>
    </location>
</feature>
<evidence type="ECO:0000256" key="1">
    <source>
        <dbReference type="SAM" id="MobiDB-lite"/>
    </source>
</evidence>
<protein>
    <submittedName>
        <fullName evidence="2">Uncharacterized protein</fullName>
    </submittedName>
</protein>
<organism evidence="2">
    <name type="scientific">viral metagenome</name>
    <dbReference type="NCBI Taxonomy" id="1070528"/>
    <lineage>
        <taxon>unclassified sequences</taxon>
        <taxon>metagenomes</taxon>
        <taxon>organismal metagenomes</taxon>
    </lineage>
</organism>
<proteinExistence type="predicted"/>
<feature type="compositionally biased region" description="Basic residues" evidence="1">
    <location>
        <begin position="150"/>
        <end position="162"/>
    </location>
</feature>
<accession>A0A6C0L2Y5</accession>
<name>A0A6C0L2Y5_9ZZZZ</name>
<reference evidence="2" key="1">
    <citation type="journal article" date="2020" name="Nature">
        <title>Giant virus diversity and host interactions through global metagenomics.</title>
        <authorList>
            <person name="Schulz F."/>
            <person name="Roux S."/>
            <person name="Paez-Espino D."/>
            <person name="Jungbluth S."/>
            <person name="Walsh D.A."/>
            <person name="Denef V.J."/>
            <person name="McMahon K.D."/>
            <person name="Konstantinidis K.T."/>
            <person name="Eloe-Fadrosh E.A."/>
            <person name="Kyrpides N.C."/>
            <person name="Woyke T."/>
        </authorList>
    </citation>
    <scope>NUCLEOTIDE SEQUENCE</scope>
    <source>
        <strain evidence="2">GVMAG-S-ERX555907-63</strain>
    </source>
</reference>
<feature type="compositionally biased region" description="Basic residues" evidence="1">
    <location>
        <begin position="171"/>
        <end position="185"/>
    </location>
</feature>